<reference evidence="2 3" key="1">
    <citation type="submission" date="2018-08" db="EMBL/GenBank/DDBJ databases">
        <title>Genome sequencing of X. nasturtii WHRI 8984.</title>
        <authorList>
            <person name="Studholme D.J."/>
            <person name="Mchugh J."/>
            <person name="Vicente J."/>
        </authorList>
    </citation>
    <scope>NUCLEOTIDE SEQUENCE [LARGE SCALE GENOMIC DNA]</scope>
    <source>
        <strain evidence="2 3">WHRI 8984</strain>
    </source>
</reference>
<proteinExistence type="predicted"/>
<name>A0A3E1KF42_9XANT</name>
<evidence type="ECO:0000313" key="3">
    <source>
        <dbReference type="Proteomes" id="UP000259570"/>
    </source>
</evidence>
<feature type="chain" id="PRO_5017788288" description="Lipoprotein" evidence="1">
    <location>
        <begin position="23"/>
        <end position="186"/>
    </location>
</feature>
<evidence type="ECO:0000313" key="2">
    <source>
        <dbReference type="EMBL" id="RFF37159.1"/>
    </source>
</evidence>
<dbReference type="RefSeq" id="WP_116906675.1">
    <property type="nucleotide sequence ID" value="NZ_CP142084.2"/>
</dbReference>
<sequence length="186" mass="19544">MKTFTTKTFTTFLLVSFSLLLASCGGSTGSGASRLSSSEYLLHNISVWNGAVTIIDPWVSGDRGQSLIADAVALKPLDSYKTALGSQRKALAANAQANSAVASGVPDNAKDLDAKLTAYLKSADAMMAALERVAALPNDYSNTELAPLATDLETASAQLNTDMAALNTAQRAYSAEHKIPMQQVQQ</sequence>
<keyword evidence="1" id="KW-0732">Signal</keyword>
<comment type="caution">
    <text evidence="2">The sequence shown here is derived from an EMBL/GenBank/DDBJ whole genome shotgun (WGS) entry which is preliminary data.</text>
</comment>
<organism evidence="2 3">
    <name type="scientific">Xanthomonas nasturtii</name>
    <dbReference type="NCBI Taxonomy" id="1843581"/>
    <lineage>
        <taxon>Bacteria</taxon>
        <taxon>Pseudomonadati</taxon>
        <taxon>Pseudomonadota</taxon>
        <taxon>Gammaproteobacteria</taxon>
        <taxon>Lysobacterales</taxon>
        <taxon>Lysobacteraceae</taxon>
        <taxon>Xanthomonas</taxon>
    </lineage>
</organism>
<dbReference type="GeneID" id="97213192"/>
<protein>
    <recommendedName>
        <fullName evidence="4">Lipoprotein</fullName>
    </recommendedName>
</protein>
<gene>
    <name evidence="2" type="ORF">DZD52_18260</name>
</gene>
<dbReference type="PROSITE" id="PS51257">
    <property type="entry name" value="PROKAR_LIPOPROTEIN"/>
    <property type="match status" value="1"/>
</dbReference>
<evidence type="ECO:0008006" key="4">
    <source>
        <dbReference type="Google" id="ProtNLM"/>
    </source>
</evidence>
<feature type="signal peptide" evidence="1">
    <location>
        <begin position="1"/>
        <end position="22"/>
    </location>
</feature>
<evidence type="ECO:0000256" key="1">
    <source>
        <dbReference type="SAM" id="SignalP"/>
    </source>
</evidence>
<dbReference type="Proteomes" id="UP000259570">
    <property type="component" value="Unassembled WGS sequence"/>
</dbReference>
<dbReference type="OrthoDB" id="6021374at2"/>
<dbReference type="AlphaFoldDB" id="A0A3E1KF42"/>
<accession>A0A3E1KF42</accession>
<dbReference type="EMBL" id="QUZM01000052">
    <property type="protein sequence ID" value="RFF37159.1"/>
    <property type="molecule type" value="Genomic_DNA"/>
</dbReference>